<proteinExistence type="predicted"/>
<gene>
    <name evidence="7" type="ORF">ODE01S_13160</name>
</gene>
<dbReference type="GO" id="GO:0005886">
    <property type="term" value="C:plasma membrane"/>
    <property type="evidence" value="ECO:0007669"/>
    <property type="project" value="UniProtKB-SubCell"/>
</dbReference>
<organism evidence="7 8">
    <name type="scientific">Oceanithermus desulfurans NBRC 100063</name>
    <dbReference type="NCBI Taxonomy" id="1227550"/>
    <lineage>
        <taxon>Bacteria</taxon>
        <taxon>Thermotogati</taxon>
        <taxon>Deinococcota</taxon>
        <taxon>Deinococci</taxon>
        <taxon>Thermales</taxon>
        <taxon>Thermaceae</taxon>
        <taxon>Oceanithermus</taxon>
    </lineage>
</organism>
<comment type="subcellular location">
    <subcellularLocation>
        <location evidence="1">Cell membrane</location>
        <topology evidence="1">Multi-pass membrane protein</topology>
    </subcellularLocation>
</comment>
<dbReference type="AlphaFoldDB" id="A0A511RLR4"/>
<keyword evidence="3 6" id="KW-0812">Transmembrane</keyword>
<keyword evidence="2" id="KW-1003">Cell membrane</keyword>
<evidence type="ECO:0000313" key="8">
    <source>
        <dbReference type="Proteomes" id="UP000321827"/>
    </source>
</evidence>
<protein>
    <submittedName>
        <fullName evidence="7">Branched-chain amino acid ABC transporter permease</fullName>
    </submittedName>
</protein>
<feature type="transmembrane region" description="Helical" evidence="6">
    <location>
        <begin position="36"/>
        <end position="55"/>
    </location>
</feature>
<sequence length="356" mass="37438">MFFELAKTLTDAYSRRFARAVRESYAADEAYASTPLGRAGVALLLLALLAVPLLLPGYPVYVLTLVAIAAVGALGLNLLVGGAGQISLGQAAFLGVGAYAASHLAGPLAPLGILLGGAVAAAIGVVLGLPSLRIKGVYLAIATMAFQFLALWVFNNWEPVTGGIRGRNLPPAEVLGLELDRAERLWYLVLAFAVPLFFYGKRLLATRAGRAWFAVRDNDLSAQVAGVNLTLAKLSAFALSAFYAGIAGGLLANLYRSVTPEYFLFGISVQYLAMVIVGGAGTVLGAVLGAVFVMLIPELLNAVVGAFGPEYAAALAAWRNVAFGGLILLFLILEPLGLVGLWGRIRAYLRTWPLPY</sequence>
<evidence type="ECO:0000313" key="7">
    <source>
        <dbReference type="EMBL" id="GEM89882.1"/>
    </source>
</evidence>
<feature type="transmembrane region" description="Helical" evidence="6">
    <location>
        <begin position="61"/>
        <end position="80"/>
    </location>
</feature>
<evidence type="ECO:0000256" key="6">
    <source>
        <dbReference type="SAM" id="Phobius"/>
    </source>
</evidence>
<feature type="transmembrane region" description="Helical" evidence="6">
    <location>
        <begin position="225"/>
        <end position="251"/>
    </location>
</feature>
<dbReference type="CDD" id="cd06581">
    <property type="entry name" value="TM_PBP1_LivM_like"/>
    <property type="match status" value="1"/>
</dbReference>
<evidence type="ECO:0000256" key="5">
    <source>
        <dbReference type="ARBA" id="ARBA00023136"/>
    </source>
</evidence>
<comment type="caution">
    <text evidence="7">The sequence shown here is derived from an EMBL/GenBank/DDBJ whole genome shotgun (WGS) entry which is preliminary data.</text>
</comment>
<dbReference type="GO" id="GO:0015658">
    <property type="term" value="F:branched-chain amino acid transmembrane transporter activity"/>
    <property type="evidence" value="ECO:0007669"/>
    <property type="project" value="InterPro"/>
</dbReference>
<dbReference type="Proteomes" id="UP000321827">
    <property type="component" value="Unassembled WGS sequence"/>
</dbReference>
<dbReference type="EMBL" id="BJXN01000008">
    <property type="protein sequence ID" value="GEM89882.1"/>
    <property type="molecule type" value="Genomic_DNA"/>
</dbReference>
<dbReference type="OrthoDB" id="9789927at2"/>
<accession>A0A511RLR4</accession>
<keyword evidence="4 6" id="KW-1133">Transmembrane helix</keyword>
<evidence type="ECO:0000256" key="3">
    <source>
        <dbReference type="ARBA" id="ARBA00022692"/>
    </source>
</evidence>
<reference evidence="7 8" key="1">
    <citation type="submission" date="2019-07" db="EMBL/GenBank/DDBJ databases">
        <title>Whole genome shotgun sequence of Oceanithermus desulfurans NBRC 100063.</title>
        <authorList>
            <person name="Hosoyama A."/>
            <person name="Uohara A."/>
            <person name="Ohji S."/>
            <person name="Ichikawa N."/>
        </authorList>
    </citation>
    <scope>NUCLEOTIDE SEQUENCE [LARGE SCALE GENOMIC DNA]</scope>
    <source>
        <strain evidence="7 8">NBRC 100063</strain>
    </source>
</reference>
<dbReference type="PANTHER" id="PTHR30482:SF5">
    <property type="entry name" value="ABC TRANSPORTER PERMEASE PROTEIN"/>
    <property type="match status" value="1"/>
</dbReference>
<dbReference type="Pfam" id="PF02653">
    <property type="entry name" value="BPD_transp_2"/>
    <property type="match status" value="1"/>
</dbReference>
<name>A0A511RLR4_9DEIN</name>
<feature type="transmembrane region" description="Helical" evidence="6">
    <location>
        <begin position="111"/>
        <end position="129"/>
    </location>
</feature>
<evidence type="ECO:0000256" key="1">
    <source>
        <dbReference type="ARBA" id="ARBA00004651"/>
    </source>
</evidence>
<dbReference type="InterPro" id="IPR043428">
    <property type="entry name" value="LivM-like"/>
</dbReference>
<dbReference type="PANTHER" id="PTHR30482">
    <property type="entry name" value="HIGH-AFFINITY BRANCHED-CHAIN AMINO ACID TRANSPORT SYSTEM PERMEASE"/>
    <property type="match status" value="1"/>
</dbReference>
<dbReference type="RefSeq" id="WP_147147123.1">
    <property type="nucleotide sequence ID" value="NZ_BJXN01000008.1"/>
</dbReference>
<feature type="transmembrane region" description="Helical" evidence="6">
    <location>
        <begin position="185"/>
        <end position="204"/>
    </location>
</feature>
<dbReference type="InterPro" id="IPR001851">
    <property type="entry name" value="ABC_transp_permease"/>
</dbReference>
<evidence type="ECO:0000256" key="4">
    <source>
        <dbReference type="ARBA" id="ARBA00022989"/>
    </source>
</evidence>
<keyword evidence="5 6" id="KW-0472">Membrane</keyword>
<feature type="transmembrane region" description="Helical" evidence="6">
    <location>
        <begin position="136"/>
        <end position="154"/>
    </location>
</feature>
<feature type="transmembrane region" description="Helical" evidence="6">
    <location>
        <begin position="324"/>
        <end position="343"/>
    </location>
</feature>
<evidence type="ECO:0000256" key="2">
    <source>
        <dbReference type="ARBA" id="ARBA00022475"/>
    </source>
</evidence>
<feature type="transmembrane region" description="Helical" evidence="6">
    <location>
        <begin position="271"/>
        <end position="292"/>
    </location>
</feature>